<evidence type="ECO:0000256" key="6">
    <source>
        <dbReference type="ARBA" id="ARBA00023136"/>
    </source>
</evidence>
<keyword evidence="3" id="KW-1003">Cell membrane</keyword>
<organism evidence="9 10">
    <name type="scientific">Nocardiopsis changdeensis</name>
    <dbReference type="NCBI Taxonomy" id="2831969"/>
    <lineage>
        <taxon>Bacteria</taxon>
        <taxon>Bacillati</taxon>
        <taxon>Actinomycetota</taxon>
        <taxon>Actinomycetes</taxon>
        <taxon>Streptosporangiales</taxon>
        <taxon>Nocardiopsidaceae</taxon>
        <taxon>Nocardiopsis</taxon>
    </lineage>
</organism>
<feature type="transmembrane region" description="Helical" evidence="7">
    <location>
        <begin position="281"/>
        <end position="306"/>
    </location>
</feature>
<dbReference type="SUPFAM" id="SSF103473">
    <property type="entry name" value="MFS general substrate transporter"/>
    <property type="match status" value="1"/>
</dbReference>
<evidence type="ECO:0000313" key="10">
    <source>
        <dbReference type="Proteomes" id="UP000676079"/>
    </source>
</evidence>
<evidence type="ECO:0000259" key="8">
    <source>
        <dbReference type="PROSITE" id="PS50850"/>
    </source>
</evidence>
<feature type="transmembrane region" description="Helical" evidence="7">
    <location>
        <begin position="346"/>
        <end position="367"/>
    </location>
</feature>
<gene>
    <name evidence="9" type="ORF">KGD84_22315</name>
</gene>
<keyword evidence="2" id="KW-0813">Transport</keyword>
<dbReference type="PANTHER" id="PTHR42718:SF47">
    <property type="entry name" value="METHYL VIOLOGEN RESISTANCE PROTEIN SMVA"/>
    <property type="match status" value="1"/>
</dbReference>
<dbReference type="PRINTS" id="PR01035">
    <property type="entry name" value="TCRTETA"/>
</dbReference>
<evidence type="ECO:0000256" key="7">
    <source>
        <dbReference type="SAM" id="Phobius"/>
    </source>
</evidence>
<feature type="domain" description="Major facilitator superfamily (MFS) profile" evidence="8">
    <location>
        <begin position="28"/>
        <end position="508"/>
    </location>
</feature>
<dbReference type="EMBL" id="CP074133">
    <property type="protein sequence ID" value="QUX21161.1"/>
    <property type="molecule type" value="Genomic_DNA"/>
</dbReference>
<name>A0ABX8BG89_9ACTN</name>
<sequence>MVQLVLSFNFLERRETPVERPGARAWAGLALLSLPTVLLGLDVTVLYLVLPSLAADLEPTAAQTLWIMDAYGLLIAGFLITMGSLGDRIGRRRLLSVGVVAFGLFSVLAAFAPTAKWLIAARALLGVAGATLMPSTLALVGTLFPEPRHRALAIGIWATMFALGMAAGPVVGGALLAHLPWGSVFLLAVPVAAVVAAAAPFLLPEHRVPGRGGFDLPGVALSLGALLPLVYAVKHLAADGPDPWTLGAALLGAVCSVLFVRRQLRSPEPLLDVSLFADRAFSAALLVLLVGLVGVGGVMFLVTQYLQLVEGLPATEAGLWMGPPALAMLAAAVGAPLAARRIRPGTVMAATLGASLAGYALLAAAGPGERVCVVAGFTLVYLGLGSIAALGTDIVVGAAPADRAGSAAAVSETVQELGLAVGVVLLGGLSTAVHRSRVAPPDDAPAAVAARVGEGLSGVRSVAHRLPEATVRDAVDAFVAGLNLAALATGPVVAVLAVVCAVALRHVRPIGAGTGGGH</sequence>
<feature type="transmembrane region" description="Helical" evidence="7">
    <location>
        <begin position="214"/>
        <end position="232"/>
    </location>
</feature>
<evidence type="ECO:0000256" key="5">
    <source>
        <dbReference type="ARBA" id="ARBA00022989"/>
    </source>
</evidence>
<proteinExistence type="predicted"/>
<evidence type="ECO:0000256" key="3">
    <source>
        <dbReference type="ARBA" id="ARBA00022475"/>
    </source>
</evidence>
<dbReference type="InterPro" id="IPR001958">
    <property type="entry name" value="Tet-R_TetA/multi-R_MdtG-like"/>
</dbReference>
<evidence type="ECO:0000256" key="4">
    <source>
        <dbReference type="ARBA" id="ARBA00022692"/>
    </source>
</evidence>
<feature type="transmembrane region" description="Helical" evidence="7">
    <location>
        <begin position="94"/>
        <end position="113"/>
    </location>
</feature>
<dbReference type="Pfam" id="PF07690">
    <property type="entry name" value="MFS_1"/>
    <property type="match status" value="1"/>
</dbReference>
<comment type="subcellular location">
    <subcellularLocation>
        <location evidence="1">Cell membrane</location>
        <topology evidence="1">Multi-pass membrane protein</topology>
    </subcellularLocation>
</comment>
<keyword evidence="4 7" id="KW-0812">Transmembrane</keyword>
<feature type="transmembrane region" description="Helical" evidence="7">
    <location>
        <begin position="244"/>
        <end position="260"/>
    </location>
</feature>
<reference evidence="9 10" key="1">
    <citation type="submission" date="2021-05" db="EMBL/GenBank/DDBJ databases">
        <title>Direct Submission.</title>
        <authorList>
            <person name="Li K."/>
            <person name="Gao J."/>
        </authorList>
    </citation>
    <scope>NUCLEOTIDE SEQUENCE [LARGE SCALE GENOMIC DNA]</scope>
    <source>
        <strain evidence="9 10">Mg02</strain>
    </source>
</reference>
<feature type="transmembrane region" description="Helical" evidence="7">
    <location>
        <begin position="318"/>
        <end position="339"/>
    </location>
</feature>
<keyword evidence="5 7" id="KW-1133">Transmembrane helix</keyword>
<feature type="transmembrane region" description="Helical" evidence="7">
    <location>
        <begin position="119"/>
        <end position="144"/>
    </location>
</feature>
<evidence type="ECO:0000256" key="1">
    <source>
        <dbReference type="ARBA" id="ARBA00004651"/>
    </source>
</evidence>
<feature type="transmembrane region" description="Helical" evidence="7">
    <location>
        <begin position="151"/>
        <end position="175"/>
    </location>
</feature>
<accession>A0ABX8BG89</accession>
<keyword evidence="10" id="KW-1185">Reference proteome</keyword>
<dbReference type="Gene3D" id="1.20.1720.10">
    <property type="entry name" value="Multidrug resistance protein D"/>
    <property type="match status" value="2"/>
</dbReference>
<dbReference type="InterPro" id="IPR036259">
    <property type="entry name" value="MFS_trans_sf"/>
</dbReference>
<evidence type="ECO:0000313" key="9">
    <source>
        <dbReference type="EMBL" id="QUX21161.1"/>
    </source>
</evidence>
<dbReference type="Proteomes" id="UP000676079">
    <property type="component" value="Chromosome"/>
</dbReference>
<keyword evidence="6 7" id="KW-0472">Membrane</keyword>
<dbReference type="InterPro" id="IPR011701">
    <property type="entry name" value="MFS"/>
</dbReference>
<feature type="transmembrane region" description="Helical" evidence="7">
    <location>
        <begin position="373"/>
        <end position="396"/>
    </location>
</feature>
<evidence type="ECO:0000256" key="2">
    <source>
        <dbReference type="ARBA" id="ARBA00022448"/>
    </source>
</evidence>
<dbReference type="InterPro" id="IPR020846">
    <property type="entry name" value="MFS_dom"/>
</dbReference>
<protein>
    <submittedName>
        <fullName evidence="9">MFS transporter</fullName>
    </submittedName>
</protein>
<feature type="transmembrane region" description="Helical" evidence="7">
    <location>
        <begin position="62"/>
        <end position="82"/>
    </location>
</feature>
<feature type="transmembrane region" description="Helical" evidence="7">
    <location>
        <begin position="181"/>
        <end position="202"/>
    </location>
</feature>
<dbReference type="PANTHER" id="PTHR42718">
    <property type="entry name" value="MAJOR FACILITATOR SUPERFAMILY MULTIDRUG TRANSPORTER MFSC"/>
    <property type="match status" value="1"/>
</dbReference>
<feature type="transmembrane region" description="Helical" evidence="7">
    <location>
        <begin position="477"/>
        <end position="504"/>
    </location>
</feature>
<feature type="transmembrane region" description="Helical" evidence="7">
    <location>
        <begin position="29"/>
        <end position="50"/>
    </location>
</feature>
<feature type="transmembrane region" description="Helical" evidence="7">
    <location>
        <begin position="417"/>
        <end position="434"/>
    </location>
</feature>
<dbReference type="PROSITE" id="PS50850">
    <property type="entry name" value="MFS"/>
    <property type="match status" value="1"/>
</dbReference>
<dbReference type="CDD" id="cd17321">
    <property type="entry name" value="MFS_MMR_MDR_like"/>
    <property type="match status" value="1"/>
</dbReference>